<dbReference type="InterPro" id="IPR032466">
    <property type="entry name" value="Metal_Hydrolase"/>
</dbReference>
<dbReference type="InterPro" id="IPR036864">
    <property type="entry name" value="Zn2-C6_fun-type_DNA-bd_sf"/>
</dbReference>
<keyword evidence="4" id="KW-0539">Nucleus</keyword>
<dbReference type="Proteomes" id="UP000286921">
    <property type="component" value="Unassembled WGS sequence"/>
</dbReference>
<feature type="compositionally biased region" description="Basic and acidic residues" evidence="5">
    <location>
        <begin position="369"/>
        <end position="386"/>
    </location>
</feature>
<accession>A0A401L0Q1</accession>
<evidence type="ECO:0000256" key="1">
    <source>
        <dbReference type="ARBA" id="ARBA00023015"/>
    </source>
</evidence>
<dbReference type="PANTHER" id="PTHR35563:SF2">
    <property type="entry name" value="BARREL METAL-DEPENDENT HYDROLASE, PUTATIVE (AFU_ORTHOLOGUE AFUA_1G16240)-RELATED"/>
    <property type="match status" value="1"/>
</dbReference>
<keyword evidence="2" id="KW-0238">DNA-binding</keyword>
<evidence type="ECO:0000256" key="2">
    <source>
        <dbReference type="ARBA" id="ARBA00023125"/>
    </source>
</evidence>
<keyword evidence="3" id="KW-0804">Transcription</keyword>
<organism evidence="7 8">
    <name type="scientific">Aspergillus awamori</name>
    <name type="common">Black koji mold</name>
    <dbReference type="NCBI Taxonomy" id="105351"/>
    <lineage>
        <taxon>Eukaryota</taxon>
        <taxon>Fungi</taxon>
        <taxon>Dikarya</taxon>
        <taxon>Ascomycota</taxon>
        <taxon>Pezizomycotina</taxon>
        <taxon>Eurotiomycetes</taxon>
        <taxon>Eurotiomycetidae</taxon>
        <taxon>Eurotiales</taxon>
        <taxon>Aspergillaceae</taxon>
        <taxon>Aspergillus</taxon>
    </lineage>
</organism>
<feature type="region of interest" description="Disordered" evidence="5">
    <location>
        <begin position="369"/>
        <end position="405"/>
    </location>
</feature>
<evidence type="ECO:0000259" key="6">
    <source>
        <dbReference type="Pfam" id="PF04909"/>
    </source>
</evidence>
<protein>
    <submittedName>
        <fullName evidence="7">4-sulfomuconolactone hydrolase</fullName>
    </submittedName>
</protein>
<comment type="caution">
    <text evidence="7">The sequence shown here is derived from an EMBL/GenBank/DDBJ whole genome shotgun (WGS) entry which is preliminary data.</text>
</comment>
<dbReference type="GO" id="GO:0003677">
    <property type="term" value="F:DNA binding"/>
    <property type="evidence" value="ECO:0007669"/>
    <property type="project" value="UniProtKB-KW"/>
</dbReference>
<evidence type="ECO:0000256" key="4">
    <source>
        <dbReference type="ARBA" id="ARBA00023242"/>
    </source>
</evidence>
<dbReference type="GO" id="GO:0000981">
    <property type="term" value="F:DNA-binding transcription factor activity, RNA polymerase II-specific"/>
    <property type="evidence" value="ECO:0007669"/>
    <property type="project" value="InterPro"/>
</dbReference>
<dbReference type="Gene3D" id="3.20.20.140">
    <property type="entry name" value="Metal-dependent hydrolases"/>
    <property type="match status" value="1"/>
</dbReference>
<dbReference type="Gene3D" id="4.10.240.10">
    <property type="entry name" value="Zn(2)-C6 fungal-type DNA-binding domain"/>
    <property type="match status" value="1"/>
</dbReference>
<dbReference type="STRING" id="105351.A0A401L0Q1"/>
<gene>
    <name evidence="7" type="ORF">AAWM_07897</name>
</gene>
<dbReference type="InterPro" id="IPR006680">
    <property type="entry name" value="Amidohydro-rel"/>
</dbReference>
<keyword evidence="7" id="KW-0378">Hydrolase</keyword>
<keyword evidence="8" id="KW-1185">Reference proteome</keyword>
<dbReference type="Pfam" id="PF04909">
    <property type="entry name" value="Amidohydro_2"/>
    <property type="match status" value="1"/>
</dbReference>
<evidence type="ECO:0000256" key="3">
    <source>
        <dbReference type="ARBA" id="ARBA00023163"/>
    </source>
</evidence>
<dbReference type="CDD" id="cd12148">
    <property type="entry name" value="fungal_TF_MHR"/>
    <property type="match status" value="1"/>
</dbReference>
<proteinExistence type="predicted"/>
<name>A0A401L0Q1_ASPAW</name>
<dbReference type="PANTHER" id="PTHR35563">
    <property type="entry name" value="BARREL METAL-DEPENDENT HYDROLASE, PUTATIVE (AFU_ORTHOLOGUE AFUA_1G16240)-RELATED"/>
    <property type="match status" value="1"/>
</dbReference>
<feature type="region of interest" description="Disordered" evidence="5">
    <location>
        <begin position="1051"/>
        <end position="1071"/>
    </location>
</feature>
<dbReference type="AlphaFoldDB" id="A0A401L0Q1"/>
<dbReference type="InterPro" id="IPR052358">
    <property type="entry name" value="Aro_Compnd_Degr_Hydrolases"/>
</dbReference>
<dbReference type="GO" id="GO:0008270">
    <property type="term" value="F:zinc ion binding"/>
    <property type="evidence" value="ECO:0007669"/>
    <property type="project" value="InterPro"/>
</dbReference>
<feature type="domain" description="Amidohydrolase-related" evidence="6">
    <location>
        <begin position="19"/>
        <end position="312"/>
    </location>
</feature>
<reference evidence="7 8" key="1">
    <citation type="submission" date="2016-09" db="EMBL/GenBank/DDBJ databases">
        <title>Aspergillus awamori IFM 58123T.</title>
        <authorList>
            <person name="Kusuya Y."/>
            <person name="Shimizu M."/>
            <person name="Takahashi H."/>
            <person name="Yaguchi T."/>
        </authorList>
    </citation>
    <scope>NUCLEOTIDE SEQUENCE [LARGE SCALE GENOMIC DNA]</scope>
    <source>
        <strain evidence="7 8">IFM 58123</strain>
    </source>
</reference>
<sequence length="1126" mass="127378">MTVEHQPHPEPVLFPDGGWDVHHHIFEPAKFAYAPDRHLTPPPATVQQFLAFKEKIGITNSVLTHGLSYGPDCTSLKSFVQELGESGTRGIGVIDPDKTTPEELQEMHKQGIRGIRVNLYQYQAMHDVERQKQALRDHIRAIKPHCPGWSIAFTHVHPEYWGELKPIIEEEVMSSSLHLVTDHFALLKAASMLPAEYEGDITRQPGFTEIMDLVRSGLLYVKLSAPYRVSHEAPRYADVKPLVRAFVDANPRQILWGSDWPHTPHMKVRTREEALRETPYLVIDDAEWLKSLRSWVTAEEWQAIMVSNPTRLALKVRCLPDPNVPRQCQRCTRTRRTCVFARTLRRQPRKKTGSRVAQLERDVRDLRSLLHDQIRPDPDRGEKTDDAAAAATATDPPGAAGRDVASFPALSSSMHMELPSVHNTSAQGDSDQHARHLPAETAPTSTNLTMMQSTAGSGDVVDRGIISLDMAQMLVSFFVNEQMQFYPMVVLPPNTSAESLRRTSPVLFLSILAASSMTLNPHISETLNEEMLKLFAERFFLRQEKSLELIQSILLMLIFYFPPKSRLQGQYYQYTHIATTMTLELGIAAGPAGRKNYRCHGGYGDLPASIHSAQARAVLGCYHFASNIGIRTHRPNMLRFNDVIDGYICHLRESTNGLDQQIATWFDIQRIVDDTLYSLGHDNTLVDVNFRESQMLPILKWFDSRMLRWKRTTPKNMLTTWMNLEYHYMYLAIYELAAGEGYRDPDAPTRKYYTLPPLEGDMERHKANVPLSAARVQIITKWMLAAHQMLDAFLECDTSTMRKLPNMTYTRMVLGISSLLRIYHTAQFGPLGEVITSNMMDVDGYLDRVSEALSRASGEQKYRVPSKWYHVVAIKNREWYEQLQKRIIARPGDTHTYLRGGVPPPAPSVPILEPHRGPGSAAILPSLGSGMAGPAYAEPWYVDDAAGRVDPSRPFPAMNAPVLYMGQMQPVEEDINEAAFPLPLGDEPWRSAEVTMVKDDASIINNDPTCYIISKQVTPFPGIILCPRYGFRLDQAEVGCRPIWRVASHELPPGRRNPDWQQQGRSGASNSHDCTVTEYHTDFTNMFGYLSSQFFELYPATNASQADAVVNEYYRDLSRTGTWDWA</sequence>
<evidence type="ECO:0000313" key="8">
    <source>
        <dbReference type="Proteomes" id="UP000286921"/>
    </source>
</evidence>
<dbReference type="GO" id="GO:0016787">
    <property type="term" value="F:hydrolase activity"/>
    <property type="evidence" value="ECO:0007669"/>
    <property type="project" value="UniProtKB-KW"/>
</dbReference>
<dbReference type="SUPFAM" id="SSF51556">
    <property type="entry name" value="Metallo-dependent hydrolases"/>
    <property type="match status" value="1"/>
</dbReference>
<evidence type="ECO:0000256" key="5">
    <source>
        <dbReference type="SAM" id="MobiDB-lite"/>
    </source>
</evidence>
<keyword evidence="1" id="KW-0805">Transcription regulation</keyword>
<feature type="compositionally biased region" description="Polar residues" evidence="5">
    <location>
        <begin position="1059"/>
        <end position="1071"/>
    </location>
</feature>
<dbReference type="EMBL" id="BDHI01000021">
    <property type="protein sequence ID" value="GCB25012.1"/>
    <property type="molecule type" value="Genomic_DNA"/>
</dbReference>
<feature type="compositionally biased region" description="Low complexity" evidence="5">
    <location>
        <begin position="387"/>
        <end position="401"/>
    </location>
</feature>
<evidence type="ECO:0000313" key="7">
    <source>
        <dbReference type="EMBL" id="GCB25012.1"/>
    </source>
</evidence>